<dbReference type="GO" id="GO:0046052">
    <property type="term" value="P:UTP catabolic process"/>
    <property type="evidence" value="ECO:0007669"/>
    <property type="project" value="TreeGrafter"/>
</dbReference>
<proteinExistence type="predicted"/>
<dbReference type="InterPro" id="IPR004518">
    <property type="entry name" value="MazG-like_dom"/>
</dbReference>
<dbReference type="PANTHER" id="PTHR30522">
    <property type="entry name" value="NUCLEOSIDE TRIPHOSPHATE PYROPHOSPHOHYDROLASE"/>
    <property type="match status" value="1"/>
</dbReference>
<evidence type="ECO:0000313" key="2">
    <source>
        <dbReference type="EMBL" id="VFJ66271.1"/>
    </source>
</evidence>
<dbReference type="SUPFAM" id="SSF101386">
    <property type="entry name" value="all-alpha NTP pyrophosphatases"/>
    <property type="match status" value="2"/>
</dbReference>
<accession>A0A450TGJ0</accession>
<dbReference type="GO" id="GO:0046081">
    <property type="term" value="P:dUTP catabolic process"/>
    <property type="evidence" value="ECO:0007669"/>
    <property type="project" value="TreeGrafter"/>
</dbReference>
<protein>
    <submittedName>
        <fullName evidence="2">Tetrapyrrole methylase family protein / MazG family protein/ATP diphosphatase</fullName>
    </submittedName>
</protein>
<dbReference type="GO" id="GO:0032259">
    <property type="term" value="P:methylation"/>
    <property type="evidence" value="ECO:0007669"/>
    <property type="project" value="UniProtKB-KW"/>
</dbReference>
<dbReference type="AlphaFoldDB" id="A0A450TGJ0"/>
<dbReference type="PANTHER" id="PTHR30522:SF0">
    <property type="entry name" value="NUCLEOSIDE TRIPHOSPHATE PYROPHOSPHOHYDROLASE"/>
    <property type="match status" value="1"/>
</dbReference>
<name>A0A450TGJ0_9GAMM</name>
<dbReference type="GO" id="GO:0006203">
    <property type="term" value="P:dGTP catabolic process"/>
    <property type="evidence" value="ECO:0007669"/>
    <property type="project" value="TreeGrafter"/>
</dbReference>
<dbReference type="GO" id="GO:0046061">
    <property type="term" value="P:dATP catabolic process"/>
    <property type="evidence" value="ECO:0007669"/>
    <property type="project" value="TreeGrafter"/>
</dbReference>
<reference evidence="2" key="1">
    <citation type="submission" date="2019-02" db="EMBL/GenBank/DDBJ databases">
        <authorList>
            <person name="Gruber-Vodicka R. H."/>
            <person name="Seah K. B. B."/>
        </authorList>
    </citation>
    <scope>NUCLEOTIDE SEQUENCE</scope>
    <source>
        <strain evidence="2">BECK_BZ131</strain>
    </source>
</reference>
<keyword evidence="2" id="KW-0808">Transferase</keyword>
<dbReference type="GO" id="GO:0047429">
    <property type="term" value="F:nucleoside triphosphate diphosphatase activity"/>
    <property type="evidence" value="ECO:0007669"/>
    <property type="project" value="InterPro"/>
</dbReference>
<dbReference type="InterPro" id="IPR048011">
    <property type="entry name" value="NTP-PPase_MazG-like_C"/>
</dbReference>
<evidence type="ECO:0000259" key="1">
    <source>
        <dbReference type="Pfam" id="PF03819"/>
    </source>
</evidence>
<dbReference type="Pfam" id="PF03819">
    <property type="entry name" value="MazG"/>
    <property type="match status" value="1"/>
</dbReference>
<dbReference type="EMBL" id="CAADFE010000009">
    <property type="protein sequence ID" value="VFJ66271.1"/>
    <property type="molecule type" value="Genomic_DNA"/>
</dbReference>
<keyword evidence="2" id="KW-0489">Methyltransferase</keyword>
<dbReference type="InterPro" id="IPR048015">
    <property type="entry name" value="NTP-PPase_MazG-like_N"/>
</dbReference>
<dbReference type="CDD" id="cd11528">
    <property type="entry name" value="NTP-PPase_MazG_Nterm"/>
    <property type="match status" value="1"/>
</dbReference>
<sequence length="266" mass="29592">MTDISPLLELMERLRDPRDGCPWDRAQTFASIASYTVEEAYEVADAIARDDMEDLASELGDLLFHIAFHAQMAKEAGLFDFEKVLSGIVEKMTRRHPHVFAGEKTEDMAGLYAVWEAQKAAERGDDKSKSLMDQVTRGLPAMRRAVKIQKKAAQVGLDWPGSSSVLEELRAGLREMENDIGKGDKGAAARVGIGDILFTCVNLARHLDVDPDEALREANVAFEGRFRRMEKVLISEGSSIDTGTREALNGAWERIKSKELPFDNHV</sequence>
<dbReference type="NCBIfam" id="NF007113">
    <property type="entry name" value="PRK09562.1"/>
    <property type="match status" value="1"/>
</dbReference>
<dbReference type="NCBIfam" id="TIGR00444">
    <property type="entry name" value="mazG"/>
    <property type="match status" value="1"/>
</dbReference>
<feature type="domain" description="NTP pyrophosphohydrolase MazG-like" evidence="1">
    <location>
        <begin position="27"/>
        <end position="100"/>
    </location>
</feature>
<dbReference type="Gene3D" id="1.10.287.1080">
    <property type="entry name" value="MazG-like"/>
    <property type="match status" value="2"/>
</dbReference>
<dbReference type="InterPro" id="IPR011551">
    <property type="entry name" value="NTP_PyrPHydrolase_MazG"/>
</dbReference>
<dbReference type="FunFam" id="1.10.287.1080:FF:000001">
    <property type="entry name" value="Nucleoside triphosphate pyrophosphohydrolase"/>
    <property type="match status" value="1"/>
</dbReference>
<organism evidence="2">
    <name type="scientific">Candidatus Kentrum sp. FW</name>
    <dbReference type="NCBI Taxonomy" id="2126338"/>
    <lineage>
        <taxon>Bacteria</taxon>
        <taxon>Pseudomonadati</taxon>
        <taxon>Pseudomonadota</taxon>
        <taxon>Gammaproteobacteria</taxon>
        <taxon>Candidatus Kentrum</taxon>
    </lineage>
</organism>
<dbReference type="GO" id="GO:0006950">
    <property type="term" value="P:response to stress"/>
    <property type="evidence" value="ECO:0007669"/>
    <property type="project" value="UniProtKB-ARBA"/>
</dbReference>
<dbReference type="GO" id="GO:0046076">
    <property type="term" value="P:dTTP catabolic process"/>
    <property type="evidence" value="ECO:0007669"/>
    <property type="project" value="TreeGrafter"/>
</dbReference>
<dbReference type="GO" id="GO:0046047">
    <property type="term" value="P:TTP catabolic process"/>
    <property type="evidence" value="ECO:0007669"/>
    <property type="project" value="TreeGrafter"/>
</dbReference>
<dbReference type="CDD" id="cd11529">
    <property type="entry name" value="NTP-PPase_MazG_Cterm"/>
    <property type="match status" value="1"/>
</dbReference>
<dbReference type="GO" id="GO:0008168">
    <property type="term" value="F:methyltransferase activity"/>
    <property type="evidence" value="ECO:0007669"/>
    <property type="project" value="UniProtKB-KW"/>
</dbReference>
<gene>
    <name evidence="2" type="ORF">BECKFW1821C_GA0114237_100915</name>
</gene>